<dbReference type="InterPro" id="IPR029058">
    <property type="entry name" value="AB_hydrolase_fold"/>
</dbReference>
<dbReference type="GO" id="GO:0016020">
    <property type="term" value="C:membrane"/>
    <property type="evidence" value="ECO:0007669"/>
    <property type="project" value="TreeGrafter"/>
</dbReference>
<evidence type="ECO:0000313" key="8">
    <source>
        <dbReference type="EMBL" id="KIZ06306.1"/>
    </source>
</evidence>
<dbReference type="PANTHER" id="PTHR11782">
    <property type="entry name" value="ADENOSINE/GUANOSINE DIPHOSPHATASE"/>
    <property type="match status" value="1"/>
</dbReference>
<dbReference type="GO" id="GO:0005524">
    <property type="term" value="F:ATP binding"/>
    <property type="evidence" value="ECO:0007669"/>
    <property type="project" value="UniProtKB-KW"/>
</dbReference>
<comment type="similarity">
    <text evidence="1">Belongs to the GDA1/CD39 NTPase family.</text>
</comment>
<dbReference type="Proteomes" id="UP000054498">
    <property type="component" value="Unassembled WGS sequence"/>
</dbReference>
<dbReference type="RefSeq" id="XP_013905325.1">
    <property type="nucleotide sequence ID" value="XM_014049871.1"/>
</dbReference>
<proteinExistence type="inferred from homology"/>
<dbReference type="AlphaFoldDB" id="A0A0D2NPF6"/>
<feature type="region of interest" description="Disordered" evidence="5">
    <location>
        <begin position="75"/>
        <end position="121"/>
    </location>
</feature>
<dbReference type="Pfam" id="PF01150">
    <property type="entry name" value="GDA1_CD39"/>
    <property type="match status" value="1"/>
</dbReference>
<reference evidence="8 9" key="1">
    <citation type="journal article" date="2013" name="BMC Genomics">
        <title>Reconstruction of the lipid metabolism for the microalga Monoraphidium neglectum from its genome sequence reveals characteristics suitable for biofuel production.</title>
        <authorList>
            <person name="Bogen C."/>
            <person name="Al-Dilaimi A."/>
            <person name="Albersmeier A."/>
            <person name="Wichmann J."/>
            <person name="Grundmann M."/>
            <person name="Rupp O."/>
            <person name="Lauersen K.J."/>
            <person name="Blifernez-Klassen O."/>
            <person name="Kalinowski J."/>
            <person name="Goesmann A."/>
            <person name="Mussgnug J.H."/>
            <person name="Kruse O."/>
        </authorList>
    </citation>
    <scope>NUCLEOTIDE SEQUENCE [LARGE SCALE GENOMIC DNA]</scope>
    <source>
        <strain evidence="8 9">SAG 48.87</strain>
    </source>
</reference>
<keyword evidence="6" id="KW-0732">Signal</keyword>
<dbReference type="Gene3D" id="3.30.420.40">
    <property type="match status" value="1"/>
</dbReference>
<organism evidence="8 9">
    <name type="scientific">Monoraphidium neglectum</name>
    <dbReference type="NCBI Taxonomy" id="145388"/>
    <lineage>
        <taxon>Eukaryota</taxon>
        <taxon>Viridiplantae</taxon>
        <taxon>Chlorophyta</taxon>
        <taxon>core chlorophytes</taxon>
        <taxon>Chlorophyceae</taxon>
        <taxon>CS clade</taxon>
        <taxon>Sphaeropleales</taxon>
        <taxon>Selenastraceae</taxon>
        <taxon>Monoraphidium</taxon>
    </lineage>
</organism>
<accession>A0A0D2NPF6</accession>
<feature type="region of interest" description="Disordered" evidence="5">
    <location>
        <begin position="916"/>
        <end position="935"/>
    </location>
</feature>
<dbReference type="CDD" id="cd00519">
    <property type="entry name" value="Lipase_3"/>
    <property type="match status" value="1"/>
</dbReference>
<feature type="compositionally biased region" description="Low complexity" evidence="5">
    <location>
        <begin position="1031"/>
        <end position="1045"/>
    </location>
</feature>
<protein>
    <recommendedName>
        <fullName evidence="7">Fungal lipase-type domain-containing protein</fullName>
    </recommendedName>
</protein>
<dbReference type="GO" id="GO:0009134">
    <property type="term" value="P:nucleoside diphosphate catabolic process"/>
    <property type="evidence" value="ECO:0007669"/>
    <property type="project" value="TreeGrafter"/>
</dbReference>
<feature type="compositionally biased region" description="Low complexity" evidence="5">
    <location>
        <begin position="106"/>
        <end position="121"/>
    </location>
</feature>
<keyword evidence="4" id="KW-0547">Nucleotide-binding</keyword>
<evidence type="ECO:0000256" key="4">
    <source>
        <dbReference type="PIRSR" id="PIRSR600407-2"/>
    </source>
</evidence>
<dbReference type="PANTHER" id="PTHR11782:SF3">
    <property type="entry name" value="APYRASE 6-RELATED"/>
    <property type="match status" value="1"/>
</dbReference>
<evidence type="ECO:0000256" key="2">
    <source>
        <dbReference type="ARBA" id="ARBA00022801"/>
    </source>
</evidence>
<dbReference type="Pfam" id="PF01764">
    <property type="entry name" value="Lipase_3"/>
    <property type="match status" value="1"/>
</dbReference>
<dbReference type="SUPFAM" id="SSF53474">
    <property type="entry name" value="alpha/beta-Hydrolases"/>
    <property type="match status" value="1"/>
</dbReference>
<feature type="compositionally biased region" description="Gly residues" evidence="5">
    <location>
        <begin position="1016"/>
        <end position="1025"/>
    </location>
</feature>
<evidence type="ECO:0000259" key="7">
    <source>
        <dbReference type="Pfam" id="PF01764"/>
    </source>
</evidence>
<dbReference type="KEGG" id="mng:MNEG_1656"/>
<dbReference type="GeneID" id="25734331"/>
<feature type="region of interest" description="Disordered" evidence="5">
    <location>
        <begin position="1016"/>
        <end position="1053"/>
    </location>
</feature>
<dbReference type="Gene3D" id="3.30.420.150">
    <property type="entry name" value="Exopolyphosphatase. Domain 2"/>
    <property type="match status" value="1"/>
</dbReference>
<sequence>MGYRTKVILLCCCCAALAGLVQADDSGFQAQPRPLLAALQAGALQPRIAGSGWTTGAGLGGGGLGSLGGPGFTEGSGADVLAQTNPQGFAPAGGASTHHHKHHKQQQQQQQGSGPYAAAAPAGGALAQAGSPLLKQQLAPSATLATAAKLAAVSAAMYAPKGAANFVQSSYSDCARPHAPRNAFQRNSVDAIANELGIQASAVTLFDLNAPGANQFCHAAAALVGPNSGLAVRDPSRPAVVVAFRGSSNVAAAVADLNFESVPKTVRGRTVEVHRGFWDSVFGAPAPTTCDKAAGAGPVPQSCAAAVAGHIAQLAQSHSLKGPVQVLVTGHSLGAAEAALFALHLDSTPGFDVAAFTFGQPKIGRGKEWRAAYDGSSGLSSRTFRVVHGADPVPMLASRCQTKGVGADYQQVGQLLRVRTPRCPVAATHPKGACLPAVAAGGAECTIEPESAYDDCSIFVAAGKASGKADMCFCGVMPFSLLSKKNGLWQDHEVIGWEYAVIIDAGSTGSRVHVFKFYRHKASKRAALDFPYATVELPDAVHTTTPGLSSYSFDPRTGANSLAPLIKFAKEQVPEPQWPQTPVQLLATAGLRMLPGDASGALLQEARRLLGGSGFLFRDEWARVISGQEEGLFGWVSINYATGALQSLVQQQQKARLGRKELPGGLDPVKPTAPLTGVLELGGGSLQVTFAVAEGRRIPPNQAAPLEMPGLAGRQLYSHSFDGFGLQAAMAKHRTRLQEGGARADPCLPSGFKAEGSPAGSGDWEACKAAARKLLPTERCTFSSCSLGNVFTPPVEGPLIGIDNFFWSARALQLKPGLVQVNDYEAAAKRFCAKGWGAIRKEFLKHSSVGSDTYALQVCFAAAHVLNILRDGLHIGNASAALTLTNEVGTPKGGSFSPTWTLGALMVEVLGTGGRGSEGGPLGMKARGGAGEGGGGAGRLLSAPKTEAGAALLAGAFCLGLIVATVVASRLGVGVIAPSGGRGERPPVDKTRSLIPLQLEPGELAALIPSAALSGGGGGTGGGAGAHAHHGAATSHSGRVSVVGSSRRRGDGS</sequence>
<dbReference type="InterPro" id="IPR002921">
    <property type="entry name" value="Fungal_lipase-type"/>
</dbReference>
<keyword evidence="9" id="KW-1185">Reference proteome</keyword>
<evidence type="ECO:0000256" key="5">
    <source>
        <dbReference type="SAM" id="MobiDB-lite"/>
    </source>
</evidence>
<feature type="domain" description="Fungal lipase-type" evidence="7">
    <location>
        <begin position="241"/>
        <end position="397"/>
    </location>
</feature>
<feature type="chain" id="PRO_5002247851" description="Fungal lipase-type domain-containing protein" evidence="6">
    <location>
        <begin position="24"/>
        <end position="1053"/>
    </location>
</feature>
<feature type="binding site" evidence="4">
    <location>
        <begin position="683"/>
        <end position="687"/>
    </location>
    <ligand>
        <name>ATP</name>
        <dbReference type="ChEBI" id="CHEBI:30616"/>
    </ligand>
</feature>
<evidence type="ECO:0000256" key="1">
    <source>
        <dbReference type="ARBA" id="ARBA00009283"/>
    </source>
</evidence>
<dbReference type="InterPro" id="IPR000407">
    <property type="entry name" value="GDA1_CD39_NTPase"/>
</dbReference>
<name>A0A0D2NPF6_9CHLO</name>
<feature type="active site" description="Proton acceptor" evidence="3">
    <location>
        <position position="630"/>
    </location>
</feature>
<keyword evidence="2" id="KW-0378">Hydrolase</keyword>
<gene>
    <name evidence="8" type="ORF">MNEG_1656</name>
</gene>
<dbReference type="GO" id="GO:0006629">
    <property type="term" value="P:lipid metabolic process"/>
    <property type="evidence" value="ECO:0007669"/>
    <property type="project" value="InterPro"/>
</dbReference>
<evidence type="ECO:0000256" key="6">
    <source>
        <dbReference type="SAM" id="SignalP"/>
    </source>
</evidence>
<feature type="signal peptide" evidence="6">
    <location>
        <begin position="1"/>
        <end position="23"/>
    </location>
</feature>
<dbReference type="EMBL" id="KK100390">
    <property type="protein sequence ID" value="KIZ06306.1"/>
    <property type="molecule type" value="Genomic_DNA"/>
</dbReference>
<dbReference type="Gene3D" id="3.40.50.1820">
    <property type="entry name" value="alpha/beta hydrolase"/>
    <property type="match status" value="1"/>
</dbReference>
<dbReference type="GO" id="GO:0017110">
    <property type="term" value="F:nucleoside diphosphate phosphatase activity"/>
    <property type="evidence" value="ECO:0007669"/>
    <property type="project" value="TreeGrafter"/>
</dbReference>
<keyword evidence="4" id="KW-0067">ATP-binding</keyword>
<dbReference type="OrthoDB" id="6372431at2759"/>
<evidence type="ECO:0000313" key="9">
    <source>
        <dbReference type="Proteomes" id="UP000054498"/>
    </source>
</evidence>
<evidence type="ECO:0000256" key="3">
    <source>
        <dbReference type="PIRSR" id="PIRSR600407-1"/>
    </source>
</evidence>